<dbReference type="GO" id="GO:0003887">
    <property type="term" value="F:DNA-directed DNA polymerase activity"/>
    <property type="evidence" value="ECO:0007669"/>
    <property type="project" value="UniProtKB-UniRule"/>
</dbReference>
<dbReference type="GO" id="GO:0006271">
    <property type="term" value="P:DNA strand elongation involved in DNA replication"/>
    <property type="evidence" value="ECO:0007669"/>
    <property type="project" value="TreeGrafter"/>
</dbReference>
<evidence type="ECO:0000256" key="5">
    <source>
        <dbReference type="ARBA" id="ARBA00022679"/>
    </source>
</evidence>
<keyword evidence="9" id="KW-0238">DNA-binding</keyword>
<evidence type="ECO:0000256" key="9">
    <source>
        <dbReference type="ARBA" id="ARBA00023125"/>
    </source>
</evidence>
<proteinExistence type="inferred from homology"/>
<evidence type="ECO:0000259" key="12">
    <source>
        <dbReference type="Pfam" id="PF02767"/>
    </source>
</evidence>
<gene>
    <name evidence="14" type="ORF">DFR31_2644</name>
</gene>
<dbReference type="PANTHER" id="PTHR30478">
    <property type="entry name" value="DNA POLYMERASE III SUBUNIT BETA"/>
    <property type="match status" value="1"/>
</dbReference>
<dbReference type="NCBIfam" id="TIGR00663">
    <property type="entry name" value="dnan"/>
    <property type="match status" value="1"/>
</dbReference>
<dbReference type="CDD" id="cd00140">
    <property type="entry name" value="beta_clamp"/>
    <property type="match status" value="1"/>
</dbReference>
<evidence type="ECO:0000256" key="8">
    <source>
        <dbReference type="ARBA" id="ARBA00022932"/>
    </source>
</evidence>
<dbReference type="InterPro" id="IPR001001">
    <property type="entry name" value="DNA_polIII_beta"/>
</dbReference>
<accession>A0A498BQW3</accession>
<sequence length="366" mass="40726">MRIDIQREDLLKPLQAIIGVVERRQTLPVLANVRLELGEGLARLTATDLEVELVASIPCQVEETGEITLPARKLLDICRNLPDQSRLQLQVDGERASLRAGRSRFTLATLPADDYPSVEDIGARETVRLPQGELRKLIERTHFSMAVQDVRYYLNGLMVELEPAMARMVATDGHRLALAEKGIETGVDAPRQVIVPRKGVQELLRLLGDSDEGADLELGENHIRVRLGDVRFTSKLIDGRFPDYRRVVPEPTETPAVVNREDLRHALLRVSILSNEKYRGVRFLLEGGVLKVASHNPEQEEAEEEVSVDYAGEALEVGFNAGYVLDALGALEDEDVKLTLRDSASSGLIQGVDDQTSRYVVMPMRL</sequence>
<evidence type="ECO:0000256" key="4">
    <source>
        <dbReference type="ARBA" id="ARBA00022490"/>
    </source>
</evidence>
<evidence type="ECO:0000256" key="2">
    <source>
        <dbReference type="ARBA" id="ARBA00010752"/>
    </source>
</evidence>
<dbReference type="Pfam" id="PF02767">
    <property type="entry name" value="DNA_pol3_beta_2"/>
    <property type="match status" value="1"/>
</dbReference>
<evidence type="ECO:0000256" key="6">
    <source>
        <dbReference type="ARBA" id="ARBA00022695"/>
    </source>
</evidence>
<comment type="similarity">
    <text evidence="2 10">Belongs to the beta sliding clamp family.</text>
</comment>
<evidence type="ECO:0000313" key="14">
    <source>
        <dbReference type="EMBL" id="RLK46514.1"/>
    </source>
</evidence>
<dbReference type="GO" id="GO:0005737">
    <property type="term" value="C:cytoplasm"/>
    <property type="evidence" value="ECO:0007669"/>
    <property type="project" value="UniProtKB-SubCell"/>
</dbReference>
<keyword evidence="7 10" id="KW-0235">DNA replication</keyword>
<dbReference type="PANTHER" id="PTHR30478:SF0">
    <property type="entry name" value="BETA SLIDING CLAMP"/>
    <property type="match status" value="1"/>
</dbReference>
<dbReference type="Proteomes" id="UP000275461">
    <property type="component" value="Unassembled WGS sequence"/>
</dbReference>
<comment type="subcellular location">
    <subcellularLocation>
        <location evidence="1 10">Cytoplasm</location>
    </subcellularLocation>
</comment>
<dbReference type="RefSeq" id="WP_121443150.1">
    <property type="nucleotide sequence ID" value="NZ_RCDA01000006.1"/>
</dbReference>
<evidence type="ECO:0000256" key="1">
    <source>
        <dbReference type="ARBA" id="ARBA00004496"/>
    </source>
</evidence>
<dbReference type="Pfam" id="PF00712">
    <property type="entry name" value="DNA_pol3_beta"/>
    <property type="match status" value="1"/>
</dbReference>
<dbReference type="InterPro" id="IPR022637">
    <property type="entry name" value="DNA_polIII_beta_cen"/>
</dbReference>
<evidence type="ECO:0000256" key="7">
    <source>
        <dbReference type="ARBA" id="ARBA00022705"/>
    </source>
</evidence>
<dbReference type="InterPro" id="IPR046938">
    <property type="entry name" value="DNA_clamp_sf"/>
</dbReference>
<dbReference type="InterPro" id="IPR022634">
    <property type="entry name" value="DNA_polIII_beta_N"/>
</dbReference>
<dbReference type="PIRSF" id="PIRSF000804">
    <property type="entry name" value="DNA_pol_III_b"/>
    <property type="match status" value="1"/>
</dbReference>
<dbReference type="InterPro" id="IPR022635">
    <property type="entry name" value="DNA_polIII_beta_C"/>
</dbReference>
<keyword evidence="5 10" id="KW-0808">Transferase</keyword>
<comment type="caution">
    <text evidence="14">The sequence shown here is derived from an EMBL/GenBank/DDBJ whole genome shotgun (WGS) entry which is preliminary data.</text>
</comment>
<evidence type="ECO:0000256" key="10">
    <source>
        <dbReference type="PIRNR" id="PIRNR000804"/>
    </source>
</evidence>
<dbReference type="EMBL" id="RCDA01000006">
    <property type="protein sequence ID" value="RLK46514.1"/>
    <property type="molecule type" value="Genomic_DNA"/>
</dbReference>
<comment type="subunit">
    <text evidence="10">Forms a ring-shaped head-to-tail homodimer around DNA.</text>
</comment>
<reference evidence="14 15" key="1">
    <citation type="submission" date="2018-10" db="EMBL/GenBank/DDBJ databases">
        <title>Genomic Encyclopedia of Type Strains, Phase IV (KMG-IV): sequencing the most valuable type-strain genomes for metagenomic binning, comparative biology and taxonomic classification.</title>
        <authorList>
            <person name="Goeker M."/>
        </authorList>
    </citation>
    <scope>NUCLEOTIDE SEQUENCE [LARGE SCALE GENOMIC DNA]</scope>
    <source>
        <strain evidence="14 15">DSM 12769</strain>
    </source>
</reference>
<evidence type="ECO:0000256" key="3">
    <source>
        <dbReference type="ARBA" id="ARBA00021035"/>
    </source>
</evidence>
<dbReference type="AlphaFoldDB" id="A0A498BQW3"/>
<feature type="domain" description="DNA polymerase III beta sliding clamp N-terminal" evidence="11">
    <location>
        <begin position="1"/>
        <end position="118"/>
    </location>
</feature>
<dbReference type="SMART" id="SM00480">
    <property type="entry name" value="POL3Bc"/>
    <property type="match status" value="1"/>
</dbReference>
<comment type="function">
    <text evidence="10">Confers DNA tethering and processivity to DNA polymerases and other proteins. Acts as a clamp, forming a ring around DNA (a reaction catalyzed by the clamp-loading complex) which diffuses in an ATP-independent manner freely and bidirectionally along dsDNA. Initially characterized for its ability to contact the catalytic subunit of DNA polymerase III (Pol III), a complex, multichain enzyme responsible for most of the replicative synthesis in bacteria; Pol III exhibits 3'-5' exonuclease proofreading activity. The beta chain is required for initiation of replication as well as for processivity of DNA replication.</text>
</comment>
<protein>
    <recommendedName>
        <fullName evidence="3 10">Beta sliding clamp</fullName>
    </recommendedName>
</protein>
<evidence type="ECO:0000259" key="11">
    <source>
        <dbReference type="Pfam" id="PF00712"/>
    </source>
</evidence>
<dbReference type="GO" id="GO:0003677">
    <property type="term" value="F:DNA binding"/>
    <property type="evidence" value="ECO:0007669"/>
    <property type="project" value="UniProtKB-UniRule"/>
</dbReference>
<keyword evidence="6 10" id="KW-0548">Nucleotidyltransferase</keyword>
<keyword evidence="8 10" id="KW-0239">DNA-directed DNA polymerase</keyword>
<dbReference type="GO" id="GO:0009360">
    <property type="term" value="C:DNA polymerase III complex"/>
    <property type="evidence" value="ECO:0007669"/>
    <property type="project" value="InterPro"/>
</dbReference>
<name>A0A498BQW3_9GAMM</name>
<evidence type="ECO:0000313" key="15">
    <source>
        <dbReference type="Proteomes" id="UP000275461"/>
    </source>
</evidence>
<dbReference type="GO" id="GO:0008408">
    <property type="term" value="F:3'-5' exonuclease activity"/>
    <property type="evidence" value="ECO:0007669"/>
    <property type="project" value="InterPro"/>
</dbReference>
<feature type="domain" description="DNA polymerase III beta sliding clamp C-terminal" evidence="13">
    <location>
        <begin position="245"/>
        <end position="365"/>
    </location>
</feature>
<dbReference type="Gene3D" id="3.10.150.10">
    <property type="entry name" value="DNA Polymerase III, subunit A, domain 2"/>
    <property type="match status" value="1"/>
</dbReference>
<dbReference type="Pfam" id="PF02768">
    <property type="entry name" value="DNA_pol3_beta_3"/>
    <property type="match status" value="1"/>
</dbReference>
<dbReference type="Gene3D" id="3.70.10.10">
    <property type="match status" value="1"/>
</dbReference>
<organism evidence="14 15">
    <name type="scientific">Alkalispirillum mobile</name>
    <dbReference type="NCBI Taxonomy" id="85925"/>
    <lineage>
        <taxon>Bacteria</taxon>
        <taxon>Pseudomonadati</taxon>
        <taxon>Pseudomonadota</taxon>
        <taxon>Gammaproteobacteria</taxon>
        <taxon>Chromatiales</taxon>
        <taxon>Ectothiorhodospiraceae</taxon>
        <taxon>Alkalispirillum</taxon>
    </lineage>
</organism>
<feature type="domain" description="DNA polymerase III beta sliding clamp central" evidence="12">
    <location>
        <begin position="129"/>
        <end position="243"/>
    </location>
</feature>
<keyword evidence="4 10" id="KW-0963">Cytoplasm</keyword>
<keyword evidence="15" id="KW-1185">Reference proteome</keyword>
<dbReference type="SUPFAM" id="SSF55979">
    <property type="entry name" value="DNA clamp"/>
    <property type="match status" value="3"/>
</dbReference>
<dbReference type="OrthoDB" id="8421503at2"/>
<evidence type="ECO:0000259" key="13">
    <source>
        <dbReference type="Pfam" id="PF02768"/>
    </source>
</evidence>